<reference evidence="1 2" key="1">
    <citation type="submission" date="2022-11" db="EMBL/GenBank/DDBJ databases">
        <title>The characterization of three novel Bacteroidetes species and genomic analysis of their roles in tidal elemental geochemical cycles.</title>
        <authorList>
            <person name="Ma K."/>
        </authorList>
    </citation>
    <scope>NUCLEOTIDE SEQUENCE [LARGE SCALE GENOMIC DNA]</scope>
    <source>
        <strain evidence="1 2">M17</strain>
    </source>
</reference>
<dbReference type="EMBL" id="JAPFQN010000010">
    <property type="protein sequence ID" value="MCX2745516.1"/>
    <property type="molecule type" value="Genomic_DNA"/>
</dbReference>
<proteinExistence type="predicted"/>
<evidence type="ECO:0000313" key="2">
    <source>
        <dbReference type="Proteomes" id="UP001209885"/>
    </source>
</evidence>
<protein>
    <submittedName>
        <fullName evidence="1">Uncharacterized protein</fullName>
    </submittedName>
</protein>
<sequence>MKSNNSSNQNKLEITLLKDGSEFTLIIQNPLIFEFFENDFNSQYISHVKCLLDNNNYIWISFDPYDELINDIEERDNFNIKFSEFEIKS</sequence>
<gene>
    <name evidence="1" type="ORF">OO013_16670</name>
</gene>
<evidence type="ECO:0000313" key="1">
    <source>
        <dbReference type="EMBL" id="MCX2745516.1"/>
    </source>
</evidence>
<keyword evidence="2" id="KW-1185">Reference proteome</keyword>
<name>A0ABT3RV23_9BACT</name>
<dbReference type="RefSeq" id="WP_266058108.1">
    <property type="nucleotide sequence ID" value="NZ_JAPFQN010000010.1"/>
</dbReference>
<organism evidence="1 2">
    <name type="scientific">Mangrovivirga halotolerans</name>
    <dbReference type="NCBI Taxonomy" id="2993936"/>
    <lineage>
        <taxon>Bacteria</taxon>
        <taxon>Pseudomonadati</taxon>
        <taxon>Bacteroidota</taxon>
        <taxon>Cytophagia</taxon>
        <taxon>Cytophagales</taxon>
        <taxon>Mangrovivirgaceae</taxon>
        <taxon>Mangrovivirga</taxon>
    </lineage>
</organism>
<accession>A0ABT3RV23</accession>
<dbReference type="Proteomes" id="UP001209885">
    <property type="component" value="Unassembled WGS sequence"/>
</dbReference>
<comment type="caution">
    <text evidence="1">The sequence shown here is derived from an EMBL/GenBank/DDBJ whole genome shotgun (WGS) entry which is preliminary data.</text>
</comment>